<keyword evidence="5" id="KW-1185">Reference proteome</keyword>
<dbReference type="Pfam" id="PF01425">
    <property type="entry name" value="Amidase"/>
    <property type="match status" value="1"/>
</dbReference>
<dbReference type="InterPro" id="IPR020556">
    <property type="entry name" value="Amidase_CS"/>
</dbReference>
<comment type="catalytic activity">
    <reaction evidence="1">
        <text>a monocarboxylic acid amide + H2O = a monocarboxylate + NH4(+)</text>
        <dbReference type="Rhea" id="RHEA:12020"/>
        <dbReference type="ChEBI" id="CHEBI:15377"/>
        <dbReference type="ChEBI" id="CHEBI:28938"/>
        <dbReference type="ChEBI" id="CHEBI:35757"/>
        <dbReference type="ChEBI" id="CHEBI:83628"/>
        <dbReference type="EC" id="3.5.1.4"/>
    </reaction>
</comment>
<dbReference type="AlphaFoldDB" id="A0A7I7R0R3"/>
<evidence type="ECO:0000256" key="3">
    <source>
        <dbReference type="ARBA" id="ARBA00012922"/>
    </source>
</evidence>
<proteinExistence type="inferred from homology"/>
<gene>
    <name evidence="4" type="ORF">BST33_06625</name>
</gene>
<dbReference type="PANTHER" id="PTHR11895">
    <property type="entry name" value="TRANSAMIDASE"/>
    <property type="match status" value="1"/>
</dbReference>
<evidence type="ECO:0000313" key="5">
    <source>
        <dbReference type="Proteomes" id="UP000192320"/>
    </source>
</evidence>
<sequence>MQHVHAFGNDALGDSDTVGLVERLQSGEVSAAELVDAAIARTEAVNPQLNGVAYRAFDRAREAARQGAGDGRSGYFRGIPTFIKDNVDVAGMPTMQGTDAWQPHPATADGDFARLYLNTGMIALGKTQLSEFGFSAAAEHPRIGAVRNPWNTDYTAGASSSGSAAFVAAGAVPIAHANDGGGSIRIPAACNGLVGLKPSRGRLPLDKDLRAMPVRIVFNGVVTRSVRDTAAFYAEAERISRNKKLPPIGDVRGPGTQRLRVAVVAQSIDRETSAEMRELTSKTAALLEELGHRVEYLDSPPVPAYFADDFLLYWAFLATALVRGGRRMFGPTFDRSRLDNLTLGLDRHATRHLYRLPLAIARLSAVRRRHTSRLYGGYDVVLTPTLAQETPRVGHLDPTADYEQIIDRLMDWVAFTPLQNATGEPAISLPLAESAAGLPVGMMFSAPLGHDARLLELAYELEAAKPWPTLAGRAPLT</sequence>
<dbReference type="Gene3D" id="3.90.1300.10">
    <property type="entry name" value="Amidase signature (AS) domain"/>
    <property type="match status" value="1"/>
</dbReference>
<accession>A0A7I7R0R3</accession>
<evidence type="ECO:0000313" key="4">
    <source>
        <dbReference type="EMBL" id="ORB02196.1"/>
    </source>
</evidence>
<dbReference type="OrthoDB" id="5175573at2"/>
<reference evidence="4 5" key="1">
    <citation type="submission" date="2017-02" db="EMBL/GenBank/DDBJ databases">
        <title>The new phylogeny of genus Mycobacterium.</title>
        <authorList>
            <person name="Tortoli E."/>
            <person name="Trovato A."/>
            <person name="Cirillo D.M."/>
        </authorList>
    </citation>
    <scope>NUCLEOTIDE SEQUENCE [LARGE SCALE GENOMIC DNA]</scope>
    <source>
        <strain evidence="4 5">DSM 45633</strain>
    </source>
</reference>
<name>A0A7I7R0R3_9MYCO</name>
<dbReference type="PANTHER" id="PTHR11895:SF7">
    <property type="entry name" value="GLUTAMYL-TRNA(GLN) AMIDOTRANSFERASE SUBUNIT A, MITOCHONDRIAL"/>
    <property type="match status" value="1"/>
</dbReference>
<evidence type="ECO:0000256" key="1">
    <source>
        <dbReference type="ARBA" id="ARBA00001311"/>
    </source>
</evidence>
<dbReference type="InterPro" id="IPR000120">
    <property type="entry name" value="Amidase"/>
</dbReference>
<protein>
    <recommendedName>
        <fullName evidence="3">amidase</fullName>
        <ecNumber evidence="3">3.5.1.4</ecNumber>
    </recommendedName>
</protein>
<dbReference type="EMBL" id="MVHZ01000005">
    <property type="protein sequence ID" value="ORB02196.1"/>
    <property type="molecule type" value="Genomic_DNA"/>
</dbReference>
<dbReference type="Proteomes" id="UP000192320">
    <property type="component" value="Unassembled WGS sequence"/>
</dbReference>
<dbReference type="RefSeq" id="WP_083024526.1">
    <property type="nucleotide sequence ID" value="NZ_AP022589.1"/>
</dbReference>
<dbReference type="InterPro" id="IPR023631">
    <property type="entry name" value="Amidase_dom"/>
</dbReference>
<comment type="caution">
    <text evidence="4">The sequence shown here is derived from an EMBL/GenBank/DDBJ whole genome shotgun (WGS) entry which is preliminary data.</text>
</comment>
<dbReference type="NCBIfam" id="NF005899">
    <property type="entry name" value="PRK07869.1"/>
    <property type="match status" value="1"/>
</dbReference>
<comment type="similarity">
    <text evidence="2">Belongs to the amidase family.</text>
</comment>
<evidence type="ECO:0000256" key="2">
    <source>
        <dbReference type="ARBA" id="ARBA00009199"/>
    </source>
</evidence>
<organism evidence="4 5">
    <name type="scientific">Mycolicibacter minnesotensis</name>
    <dbReference type="NCBI Taxonomy" id="1118379"/>
    <lineage>
        <taxon>Bacteria</taxon>
        <taxon>Bacillati</taxon>
        <taxon>Actinomycetota</taxon>
        <taxon>Actinomycetes</taxon>
        <taxon>Mycobacteriales</taxon>
        <taxon>Mycobacteriaceae</taxon>
        <taxon>Mycolicibacter</taxon>
    </lineage>
</organism>
<dbReference type="EC" id="3.5.1.4" evidence="3"/>
<dbReference type="InterPro" id="IPR036928">
    <property type="entry name" value="AS_sf"/>
</dbReference>
<dbReference type="PROSITE" id="PS00571">
    <property type="entry name" value="AMIDASES"/>
    <property type="match status" value="1"/>
</dbReference>
<dbReference type="GO" id="GO:0004040">
    <property type="term" value="F:amidase activity"/>
    <property type="evidence" value="ECO:0007669"/>
    <property type="project" value="UniProtKB-EC"/>
</dbReference>
<dbReference type="SUPFAM" id="SSF75304">
    <property type="entry name" value="Amidase signature (AS) enzymes"/>
    <property type="match status" value="1"/>
</dbReference>